<dbReference type="AlphaFoldDB" id="A0A8H8CXP7"/>
<dbReference type="EMBL" id="JAEVHI010000004">
    <property type="protein sequence ID" value="KAG5293855.1"/>
    <property type="molecule type" value="Genomic_DNA"/>
</dbReference>
<dbReference type="VEuPathDB" id="FungiDB:I7I52_05317"/>
<evidence type="ECO:0000313" key="3">
    <source>
        <dbReference type="Proteomes" id="UP000670092"/>
    </source>
</evidence>
<dbReference type="GO" id="GO:0005840">
    <property type="term" value="C:ribosome"/>
    <property type="evidence" value="ECO:0007669"/>
    <property type="project" value="UniProtKB-KW"/>
</dbReference>
<protein>
    <submittedName>
        <fullName evidence="2">40S ribosomal protein S27</fullName>
    </submittedName>
</protein>
<keyword evidence="2" id="KW-0689">Ribosomal protein</keyword>
<accession>A0A8H8CXP7</accession>
<keyword evidence="2" id="KW-0687">Ribonucleoprotein</keyword>
<sequence>MICFAASTFICVHLSFAIIHRSRKGKKRKQGTGLGTPHNPTLFIMLYCATCSTSDKMSVENNPKKEAVTSRSRNFRAWPFNCYTG</sequence>
<comment type="caution">
    <text evidence="2">The sequence shown here is derived from an EMBL/GenBank/DDBJ whole genome shotgun (WGS) entry which is preliminary data.</text>
</comment>
<name>A0A8H8CXP7_AJECA</name>
<evidence type="ECO:0000256" key="1">
    <source>
        <dbReference type="SAM" id="SignalP"/>
    </source>
</evidence>
<feature type="chain" id="PRO_5034730691" evidence="1">
    <location>
        <begin position="18"/>
        <end position="85"/>
    </location>
</feature>
<proteinExistence type="predicted"/>
<feature type="signal peptide" evidence="1">
    <location>
        <begin position="1"/>
        <end position="17"/>
    </location>
</feature>
<gene>
    <name evidence="2" type="ORF">I7I52_05317</name>
</gene>
<evidence type="ECO:0000313" key="2">
    <source>
        <dbReference type="EMBL" id="KAG5293855.1"/>
    </source>
</evidence>
<dbReference type="Proteomes" id="UP000670092">
    <property type="component" value="Unassembled WGS sequence"/>
</dbReference>
<keyword evidence="1" id="KW-0732">Signal</keyword>
<organism evidence="2 3">
    <name type="scientific">Ajellomyces capsulatus</name>
    <name type="common">Darling's disease fungus</name>
    <name type="synonym">Histoplasma capsulatum</name>
    <dbReference type="NCBI Taxonomy" id="5037"/>
    <lineage>
        <taxon>Eukaryota</taxon>
        <taxon>Fungi</taxon>
        <taxon>Dikarya</taxon>
        <taxon>Ascomycota</taxon>
        <taxon>Pezizomycotina</taxon>
        <taxon>Eurotiomycetes</taxon>
        <taxon>Eurotiomycetidae</taxon>
        <taxon>Onygenales</taxon>
        <taxon>Ajellomycetaceae</taxon>
        <taxon>Histoplasma</taxon>
    </lineage>
</organism>
<reference evidence="2 3" key="1">
    <citation type="submission" date="2021-01" db="EMBL/GenBank/DDBJ databases">
        <title>Chromosome-level genome assembly of a human fungal pathogen reveals clustering of transcriptionally co-regulated genes.</title>
        <authorList>
            <person name="Voorhies M."/>
            <person name="Cohen S."/>
            <person name="Shea T.P."/>
            <person name="Petrus S."/>
            <person name="Munoz J.F."/>
            <person name="Poplawski S."/>
            <person name="Goldman W.E."/>
            <person name="Michael T."/>
            <person name="Cuomo C.A."/>
            <person name="Sil A."/>
            <person name="Beyhan S."/>
        </authorList>
    </citation>
    <scope>NUCLEOTIDE SEQUENCE [LARGE SCALE GENOMIC DNA]</scope>
    <source>
        <strain evidence="2 3">G184AR</strain>
    </source>
</reference>